<feature type="zinc finger region" description="C3H1-type" evidence="5">
    <location>
        <begin position="15"/>
        <end position="42"/>
    </location>
</feature>
<dbReference type="Gene3D" id="4.10.1000.10">
    <property type="entry name" value="Zinc finger, CCCH-type"/>
    <property type="match status" value="1"/>
</dbReference>
<dbReference type="InterPro" id="IPR000571">
    <property type="entry name" value="Znf_CCCH"/>
</dbReference>
<dbReference type="EMBL" id="KI926048">
    <property type="protein sequence ID" value="ETW42649.1"/>
    <property type="molecule type" value="Genomic_DNA"/>
</dbReference>
<feature type="zinc finger region" description="C3H1-type" evidence="5">
    <location>
        <begin position="87"/>
        <end position="114"/>
    </location>
</feature>
<protein>
    <recommendedName>
        <fullName evidence="7">C3H1-type domain-containing protein</fullName>
    </recommendedName>
</protein>
<dbReference type="GO" id="GO:0003729">
    <property type="term" value="F:mRNA binding"/>
    <property type="evidence" value="ECO:0007669"/>
    <property type="project" value="InterPro"/>
</dbReference>
<dbReference type="PROSITE" id="PS50103">
    <property type="entry name" value="ZF_C3H1"/>
    <property type="match status" value="3"/>
</dbReference>
<feature type="region of interest" description="Disordered" evidence="6">
    <location>
        <begin position="122"/>
        <end position="162"/>
    </location>
</feature>
<keyword evidence="4 5" id="KW-0862">Zinc</keyword>
<evidence type="ECO:0000256" key="1">
    <source>
        <dbReference type="ARBA" id="ARBA00022723"/>
    </source>
</evidence>
<evidence type="ECO:0000256" key="2">
    <source>
        <dbReference type="ARBA" id="ARBA00022737"/>
    </source>
</evidence>
<evidence type="ECO:0000256" key="4">
    <source>
        <dbReference type="ARBA" id="ARBA00022833"/>
    </source>
</evidence>
<keyword evidence="2" id="KW-0677">Repeat</keyword>
<evidence type="ECO:0000259" key="7">
    <source>
        <dbReference type="PROSITE" id="PS50103"/>
    </source>
</evidence>
<gene>
    <name evidence="8" type="ORF">PFNF135_02921</name>
</gene>
<organism evidence="8 9">
    <name type="scientific">Plasmodium falciparum NF135/5.C10</name>
    <dbReference type="NCBI Taxonomy" id="1036726"/>
    <lineage>
        <taxon>Eukaryota</taxon>
        <taxon>Sar</taxon>
        <taxon>Alveolata</taxon>
        <taxon>Apicomplexa</taxon>
        <taxon>Aconoidasida</taxon>
        <taxon>Haemosporida</taxon>
        <taxon>Plasmodiidae</taxon>
        <taxon>Plasmodium</taxon>
        <taxon>Plasmodium (Laverania)</taxon>
    </lineage>
</organism>
<dbReference type="Gene3D" id="3.30.1370.210">
    <property type="match status" value="1"/>
</dbReference>
<name>W4IHX9_PLAFA</name>
<dbReference type="InterPro" id="IPR036855">
    <property type="entry name" value="Znf_CCCH_sf"/>
</dbReference>
<proteinExistence type="predicted"/>
<evidence type="ECO:0000313" key="8">
    <source>
        <dbReference type="EMBL" id="ETW42649.1"/>
    </source>
</evidence>
<feature type="compositionally biased region" description="Basic and acidic residues" evidence="6">
    <location>
        <begin position="122"/>
        <end position="135"/>
    </location>
</feature>
<feature type="zinc finger region" description="C3H1-type" evidence="5">
    <location>
        <begin position="50"/>
        <end position="77"/>
    </location>
</feature>
<dbReference type="PANTHER" id="PTHR12547:SF18">
    <property type="entry name" value="PROTEIN TIS11"/>
    <property type="match status" value="1"/>
</dbReference>
<accession>W4IHX9</accession>
<dbReference type="Proteomes" id="UP000019114">
    <property type="component" value="Unassembled WGS sequence"/>
</dbReference>
<dbReference type="PANTHER" id="PTHR12547">
    <property type="entry name" value="CCCH ZINC FINGER/TIS11-RELATED"/>
    <property type="match status" value="1"/>
</dbReference>
<feature type="domain" description="C3H1-type" evidence="7">
    <location>
        <begin position="87"/>
        <end position="114"/>
    </location>
</feature>
<dbReference type="Pfam" id="PF00642">
    <property type="entry name" value="zf-CCCH"/>
    <property type="match status" value="1"/>
</dbReference>
<keyword evidence="1 5" id="KW-0479">Metal-binding</keyword>
<dbReference type="SUPFAM" id="SSF90229">
    <property type="entry name" value="CCCH zinc finger"/>
    <property type="match status" value="2"/>
</dbReference>
<reference evidence="8 9" key="2">
    <citation type="submission" date="2013-02" db="EMBL/GenBank/DDBJ databases">
        <title>The Genome Sequence of Plasmodium falciparum NF135/5.C10.</title>
        <authorList>
            <consortium name="The Broad Institute Genome Sequencing Platform"/>
            <consortium name="The Broad Institute Genome Sequencing Center for Infectious Disease"/>
            <person name="Neafsey D."/>
            <person name="Cheeseman I."/>
            <person name="Volkman S."/>
            <person name="Adams J."/>
            <person name="Walker B."/>
            <person name="Young S.K."/>
            <person name="Zeng Q."/>
            <person name="Gargeya S."/>
            <person name="Fitzgerald M."/>
            <person name="Haas B."/>
            <person name="Abouelleil A."/>
            <person name="Alvarado L."/>
            <person name="Arachchi H.M."/>
            <person name="Berlin A.M."/>
            <person name="Chapman S.B."/>
            <person name="Dewar J."/>
            <person name="Goldberg J."/>
            <person name="Griggs A."/>
            <person name="Gujja S."/>
            <person name="Hansen M."/>
            <person name="Howarth C."/>
            <person name="Imamovic A."/>
            <person name="Larimer J."/>
            <person name="McCowan C."/>
            <person name="Murphy C."/>
            <person name="Neiman D."/>
            <person name="Pearson M."/>
            <person name="Priest M."/>
            <person name="Roberts A."/>
            <person name="Saif S."/>
            <person name="Shea T."/>
            <person name="Sisk P."/>
            <person name="Sykes S."/>
            <person name="Wortman J."/>
            <person name="Nusbaum C."/>
            <person name="Birren B."/>
        </authorList>
    </citation>
    <scope>NUCLEOTIDE SEQUENCE [LARGE SCALE GENOMIC DNA]</scope>
    <source>
        <strain evidence="8 9">NF135/5.C10</strain>
    </source>
</reference>
<reference evidence="8 9" key="1">
    <citation type="submission" date="2013-02" db="EMBL/GenBank/DDBJ databases">
        <title>The Genome Annotation of Plasmodium falciparum NF135/5.C10.</title>
        <authorList>
            <consortium name="The Broad Institute Genome Sequencing Platform"/>
            <consortium name="The Broad Institute Genome Sequencing Center for Infectious Disease"/>
            <person name="Neafsey D."/>
            <person name="Hoffman S."/>
            <person name="Volkman S."/>
            <person name="Rosenthal P."/>
            <person name="Walker B."/>
            <person name="Young S.K."/>
            <person name="Zeng Q."/>
            <person name="Gargeya S."/>
            <person name="Fitzgerald M."/>
            <person name="Haas B."/>
            <person name="Abouelleil A."/>
            <person name="Allen A.W."/>
            <person name="Alvarado L."/>
            <person name="Arachchi H.M."/>
            <person name="Berlin A.M."/>
            <person name="Chapman S.B."/>
            <person name="Gainer-Dewar J."/>
            <person name="Goldberg J."/>
            <person name="Griggs A."/>
            <person name="Gujja S."/>
            <person name="Hansen M."/>
            <person name="Howarth C."/>
            <person name="Imamovic A."/>
            <person name="Ireland A."/>
            <person name="Larimer J."/>
            <person name="McCowan C."/>
            <person name="Murphy C."/>
            <person name="Pearson M."/>
            <person name="Poon T.W."/>
            <person name="Priest M."/>
            <person name="Roberts A."/>
            <person name="Saif S."/>
            <person name="Shea T."/>
            <person name="Sisk P."/>
            <person name="Sykes S."/>
            <person name="Wortman J."/>
            <person name="Nusbaum C."/>
            <person name="Birren B."/>
        </authorList>
    </citation>
    <scope>NUCLEOTIDE SEQUENCE [LARGE SCALE GENOMIC DNA]</scope>
    <source>
        <strain evidence="8 9">NF135/5.C10</strain>
    </source>
</reference>
<dbReference type="GO" id="GO:0008270">
    <property type="term" value="F:zinc ion binding"/>
    <property type="evidence" value="ECO:0007669"/>
    <property type="project" value="UniProtKB-KW"/>
</dbReference>
<feature type="compositionally biased region" description="Low complexity" evidence="6">
    <location>
        <begin position="136"/>
        <end position="162"/>
    </location>
</feature>
<dbReference type="OrthoDB" id="415459at2759"/>
<feature type="domain" description="C3H1-type" evidence="7">
    <location>
        <begin position="15"/>
        <end position="42"/>
    </location>
</feature>
<dbReference type="SMART" id="SM00356">
    <property type="entry name" value="ZnF_C3H1"/>
    <property type="match status" value="3"/>
</dbReference>
<dbReference type="InterPro" id="IPR045877">
    <property type="entry name" value="ZFP36-like"/>
</dbReference>
<evidence type="ECO:0000256" key="5">
    <source>
        <dbReference type="PROSITE-ProRule" id="PRU00723"/>
    </source>
</evidence>
<dbReference type="AlphaFoldDB" id="W4IHX9"/>
<evidence type="ECO:0000256" key="6">
    <source>
        <dbReference type="SAM" id="MobiDB-lite"/>
    </source>
</evidence>
<keyword evidence="3 5" id="KW-0863">Zinc-finger</keyword>
<evidence type="ECO:0000313" key="9">
    <source>
        <dbReference type="Proteomes" id="UP000019114"/>
    </source>
</evidence>
<feature type="domain" description="C3H1-type" evidence="7">
    <location>
        <begin position="50"/>
        <end position="77"/>
    </location>
</feature>
<evidence type="ECO:0000256" key="3">
    <source>
        <dbReference type="ARBA" id="ARBA00022771"/>
    </source>
</evidence>
<sequence>MLYKMNVSSDIKYQFSKTKICKHYLEQKCLNTHNCNYAHVLGELRPLPNLMNTKLCKSYKKNIPCTNPNCKYAHKVENLQPTTDMSTYKTSLCYFWKRKKCMNEEKCRFAHGIEEIRPLKVRTQKDIHTKQKDDNNNNNNNSSSNVNGFNNNNNNSSSSSNVDGFNNNNNIFNQEDLNNLFSHLFLIENWSSQIKMNDKNEEAQRHTNDQIVKDTSTSCNMLLQNSKSYSNEYINNKLCDEHLNANYNKQSDDYIKYNSLKINHNNNIDANLRNTLKQNEYCNLFTSNETFCDIYEDKYNDTYISNHQDFYKDEYVNIYNHISDPISSYISSEESMNDEECFNELYKCIKEEITKKYENIYIY</sequence>